<dbReference type="InterPro" id="IPR005135">
    <property type="entry name" value="Endo/exonuclease/phosphatase"/>
</dbReference>
<dbReference type="GO" id="GO:0003824">
    <property type="term" value="F:catalytic activity"/>
    <property type="evidence" value="ECO:0007669"/>
    <property type="project" value="InterPro"/>
</dbReference>
<dbReference type="InterPro" id="IPR036691">
    <property type="entry name" value="Endo/exonu/phosph_ase_sf"/>
</dbReference>
<feature type="region of interest" description="Disordered" evidence="1">
    <location>
        <begin position="182"/>
        <end position="211"/>
    </location>
</feature>
<dbReference type="Pfam" id="PF00932">
    <property type="entry name" value="LTD"/>
    <property type="match status" value="1"/>
</dbReference>
<dbReference type="EMBL" id="CP003924">
    <property type="protein sequence ID" value="AGS35664.1"/>
    <property type="molecule type" value="Genomic_DNA"/>
</dbReference>
<dbReference type="SUPFAM" id="SSF56219">
    <property type="entry name" value="DNase I-like"/>
    <property type="match status" value="1"/>
</dbReference>
<dbReference type="eggNOG" id="COG2374">
    <property type="taxonomic scope" value="Bacteria"/>
</dbReference>
<dbReference type="SUPFAM" id="SSF74853">
    <property type="entry name" value="Lamin A/C globular tail domain"/>
    <property type="match status" value="1"/>
</dbReference>
<sequence length="867" mass="90810">MRAAAISVALGAASALLVVPAAVAAPDGSDVVISEVYSAGGNGGSVFANDFVELYNPTDDVIDLADHTLTRYSASGNPQNDVVTLTGAIPAGGHYLVQTAAGNNDTGALPTPDFDAGDDLGFGARTAAAELKDDAGTTIDLLGWGAIDVAEGAAAASPNADQSVQRIPVEVDTDDNAADFIVDAPTPTNSADESATGGDAGGGDDVPASEPGEVTPIAEIQGTGDATPLNGQTVTTEGVVTGVYPDGGKNGFYLQTAGTGGDAQNVGDASHGVFVHLGHRGAEAYPEIGESVVVTGTAGEYYDVTQLSGAAVTPADAELDPVTPITIDVLPAGDDAREPYEGMLVQPTGDYTVTDNYALNTHGELGLTPGTEAFSTPTDVVLPGTAANDLQASNDARLVTLDDGRTPNYMHDATDVPLPYLAVDGAPHQSIRTGDHVDFQHPVVVDYGFDSWRFQPTTPITGDNSAAELPITWADSRAEALAEIDAVDGEFTVGSFNVLNYFTSLGVDEPGCDYYTDVDGNPVGANWCDVRGAYSEEAFADQQAKIVQAINMMDVDVLGLEEIENTYGLTGDVDARDDALAALVDALNADAGQQRWAYVESPADLGTDEDVIRVAFIYNPATVETVGESRIFDGDAYTGTARQPLAQEFQPVEGGDSFVAVTNHFKSKGSVSRGDSDQNDGQGNNPNVRNAQSQALLDHLDAQEDWVDAPVFVLGDLNAYAREDAIRTLEANGFTNINTEYAGHEPTYQFDGQLGSLDHAFGNEAAMELVQDAVVWNINADESIAYEYSRRNYNTVDFFEADNPFRSSDHDPIKVGFNLTVDAPTPPVEDEDETPAPAPTGSSLMSSVAAIFASIGAALERFFSFFR</sequence>
<keyword evidence="2" id="KW-0732">Signal</keyword>
<reference evidence="4 5" key="1">
    <citation type="submission" date="2012-11" db="EMBL/GenBank/DDBJ databases">
        <title>The complete genome sequence of Corynebacterium maris Coryn-1 (=DSM 45190).</title>
        <authorList>
            <person name="Schaffert L."/>
            <person name="Albersmeier A."/>
            <person name="Kalinowski J."/>
            <person name="Ruckert C."/>
        </authorList>
    </citation>
    <scope>NUCLEOTIDE SEQUENCE [LARGE SCALE GENOMIC DNA]</scope>
    <source>
        <strain evidence="5">Coryn-1</strain>
    </source>
</reference>
<keyword evidence="5" id="KW-1185">Reference proteome</keyword>
<dbReference type="PANTHER" id="PTHR42834:SF1">
    <property type="entry name" value="ENDONUCLEASE_EXONUCLEASE_PHOSPHATASE FAMILY PROTEIN (AFU_ORTHOLOGUE AFUA_3G09210)"/>
    <property type="match status" value="1"/>
</dbReference>
<dbReference type="CDD" id="cd04486">
    <property type="entry name" value="YhcR_OBF_like"/>
    <property type="match status" value="1"/>
</dbReference>
<dbReference type="PATRIC" id="fig|1224163.3.peg.2210"/>
<dbReference type="eggNOG" id="COG1749">
    <property type="taxonomic scope" value="Bacteria"/>
</dbReference>
<dbReference type="CDD" id="cd10283">
    <property type="entry name" value="MnuA_DNase1-like"/>
    <property type="match status" value="1"/>
</dbReference>
<dbReference type="InterPro" id="IPR047971">
    <property type="entry name" value="ExeM-like"/>
</dbReference>
<feature type="domain" description="LTD" evidence="3">
    <location>
        <begin position="19"/>
        <end position="146"/>
    </location>
</feature>
<dbReference type="InterPro" id="IPR036415">
    <property type="entry name" value="Lamin_tail_dom_sf"/>
</dbReference>
<evidence type="ECO:0000259" key="3">
    <source>
        <dbReference type="PROSITE" id="PS51841"/>
    </source>
</evidence>
<dbReference type="PROSITE" id="PS51841">
    <property type="entry name" value="LTD"/>
    <property type="match status" value="1"/>
</dbReference>
<dbReference type="STRING" id="1224163.B841_10960"/>
<feature type="compositionally biased region" description="Polar residues" evidence="1">
    <location>
        <begin position="679"/>
        <end position="689"/>
    </location>
</feature>
<feature type="chain" id="PRO_5004539924" description="LTD domain-containing protein" evidence="2">
    <location>
        <begin position="25"/>
        <end position="867"/>
    </location>
</feature>
<dbReference type="Gene3D" id="3.60.10.10">
    <property type="entry name" value="Endonuclease/exonuclease/phosphatase"/>
    <property type="match status" value="1"/>
</dbReference>
<feature type="signal peptide" evidence="2">
    <location>
        <begin position="1"/>
        <end position="24"/>
    </location>
</feature>
<evidence type="ECO:0000313" key="4">
    <source>
        <dbReference type="EMBL" id="AGS35664.1"/>
    </source>
</evidence>
<dbReference type="InterPro" id="IPR001322">
    <property type="entry name" value="Lamin_tail_dom"/>
</dbReference>
<dbReference type="KEGG" id="cmd:B841_10960"/>
<evidence type="ECO:0000256" key="1">
    <source>
        <dbReference type="SAM" id="MobiDB-lite"/>
    </source>
</evidence>
<organism evidence="4 5">
    <name type="scientific">Corynebacterium maris DSM 45190</name>
    <dbReference type="NCBI Taxonomy" id="1224163"/>
    <lineage>
        <taxon>Bacteria</taxon>
        <taxon>Bacillati</taxon>
        <taxon>Actinomycetota</taxon>
        <taxon>Actinomycetes</taxon>
        <taxon>Mycobacteriales</taxon>
        <taxon>Corynebacteriaceae</taxon>
        <taxon>Corynebacterium</taxon>
    </lineage>
</organism>
<proteinExistence type="predicted"/>
<dbReference type="AlphaFoldDB" id="S5SWQ1"/>
<evidence type="ECO:0000313" key="5">
    <source>
        <dbReference type="Proteomes" id="UP000015388"/>
    </source>
</evidence>
<name>S5SWQ1_9CORY</name>
<evidence type="ECO:0000256" key="2">
    <source>
        <dbReference type="SAM" id="SignalP"/>
    </source>
</evidence>
<gene>
    <name evidence="4" type="ORF">B841_10960</name>
</gene>
<dbReference type="NCBIfam" id="NF033681">
    <property type="entry name" value="ExeM_NucH_DNase"/>
    <property type="match status" value="1"/>
</dbReference>
<feature type="region of interest" description="Disordered" evidence="1">
    <location>
        <begin position="821"/>
        <end position="841"/>
    </location>
</feature>
<accession>S5SWQ1</accession>
<dbReference type="HOGENOM" id="CLU_006338_2_0_11"/>
<dbReference type="Proteomes" id="UP000015388">
    <property type="component" value="Chromosome"/>
</dbReference>
<protein>
    <recommendedName>
        <fullName evidence="3">LTD domain-containing protein</fullName>
    </recommendedName>
</protein>
<dbReference type="Pfam" id="PF03372">
    <property type="entry name" value="Exo_endo_phos"/>
    <property type="match status" value="1"/>
</dbReference>
<feature type="region of interest" description="Disordered" evidence="1">
    <location>
        <begin position="667"/>
        <end position="689"/>
    </location>
</feature>
<dbReference type="PANTHER" id="PTHR42834">
    <property type="entry name" value="ENDONUCLEASE/EXONUCLEASE/PHOSPHATASE FAMILY PROTEIN (AFU_ORTHOLOGUE AFUA_3G09210)"/>
    <property type="match status" value="1"/>
</dbReference>